<dbReference type="AlphaFoldDB" id="A0A9Q1GP07"/>
<evidence type="ECO:0000313" key="3">
    <source>
        <dbReference type="Proteomes" id="UP001153076"/>
    </source>
</evidence>
<accession>A0A9Q1GP07</accession>
<sequence length="263" mass="29420">MQDNYAVYVATVYYIWQGINQFILQCQFIPPHQTVKWIKEQVIHRILYLNSKNNKDASTQIDGLESTEEQISQTCNETVPTEGAAAETLPSPPTDAISPNRRIIGSYASMVDPDEGTLLKFIPAHLINGVKCAKIEKNDVSHEIAYWQSAVLCAILGANPPVEDFDIKYWGFDSLSKIGSKLDIPLKIDKYIKGKIMLKYAMLLIEIPLADAFLEYIEFVNDHDERRGMQEEGRGQKGMEGGPELGGTRATAYPNPSLGPARR</sequence>
<reference evidence="2" key="1">
    <citation type="submission" date="2022-04" db="EMBL/GenBank/DDBJ databases">
        <title>Carnegiea gigantea Genome sequencing and assembly v2.</title>
        <authorList>
            <person name="Copetti D."/>
            <person name="Sanderson M.J."/>
            <person name="Burquez A."/>
            <person name="Wojciechowski M.F."/>
        </authorList>
    </citation>
    <scope>NUCLEOTIDE SEQUENCE</scope>
    <source>
        <strain evidence="2">SGP5-SGP5p</strain>
        <tissue evidence="2">Aerial part</tissue>
    </source>
</reference>
<organism evidence="2 3">
    <name type="scientific">Carnegiea gigantea</name>
    <dbReference type="NCBI Taxonomy" id="171969"/>
    <lineage>
        <taxon>Eukaryota</taxon>
        <taxon>Viridiplantae</taxon>
        <taxon>Streptophyta</taxon>
        <taxon>Embryophyta</taxon>
        <taxon>Tracheophyta</taxon>
        <taxon>Spermatophyta</taxon>
        <taxon>Magnoliopsida</taxon>
        <taxon>eudicotyledons</taxon>
        <taxon>Gunneridae</taxon>
        <taxon>Pentapetalae</taxon>
        <taxon>Caryophyllales</taxon>
        <taxon>Cactineae</taxon>
        <taxon>Cactaceae</taxon>
        <taxon>Cactoideae</taxon>
        <taxon>Echinocereeae</taxon>
        <taxon>Carnegiea</taxon>
    </lineage>
</organism>
<comment type="caution">
    <text evidence="2">The sequence shown here is derived from an EMBL/GenBank/DDBJ whole genome shotgun (WGS) entry which is preliminary data.</text>
</comment>
<proteinExistence type="predicted"/>
<gene>
    <name evidence="2" type="ORF">Cgig2_003586</name>
</gene>
<keyword evidence="3" id="KW-1185">Reference proteome</keyword>
<feature type="compositionally biased region" description="Basic and acidic residues" evidence="1">
    <location>
        <begin position="227"/>
        <end position="237"/>
    </location>
</feature>
<dbReference type="Proteomes" id="UP001153076">
    <property type="component" value="Unassembled WGS sequence"/>
</dbReference>
<protein>
    <submittedName>
        <fullName evidence="2">Uncharacterized protein</fullName>
    </submittedName>
</protein>
<dbReference type="EMBL" id="JAKOGI010002233">
    <property type="protein sequence ID" value="KAJ8422520.1"/>
    <property type="molecule type" value="Genomic_DNA"/>
</dbReference>
<evidence type="ECO:0000313" key="2">
    <source>
        <dbReference type="EMBL" id="KAJ8422520.1"/>
    </source>
</evidence>
<evidence type="ECO:0000256" key="1">
    <source>
        <dbReference type="SAM" id="MobiDB-lite"/>
    </source>
</evidence>
<feature type="region of interest" description="Disordered" evidence="1">
    <location>
        <begin position="227"/>
        <end position="263"/>
    </location>
</feature>
<name>A0A9Q1GP07_9CARY</name>